<evidence type="ECO:0000256" key="4">
    <source>
        <dbReference type="ARBA" id="ARBA00011533"/>
    </source>
</evidence>
<evidence type="ECO:0000256" key="11">
    <source>
        <dbReference type="ARBA" id="ARBA00022982"/>
    </source>
</evidence>
<dbReference type="AlphaFoldDB" id="A0A9Q1DSH8"/>
<evidence type="ECO:0000256" key="14">
    <source>
        <dbReference type="ARBA" id="ARBA00023136"/>
    </source>
</evidence>
<keyword evidence="13" id="KW-0496">Mitochondrion</keyword>
<dbReference type="InterPro" id="IPR019173">
    <property type="entry name" value="NADH_UbQ_OxRdtase_B5_su"/>
</dbReference>
<evidence type="ECO:0000256" key="8">
    <source>
        <dbReference type="ARBA" id="ARBA00022692"/>
    </source>
</evidence>
<dbReference type="OrthoDB" id="9995605at2759"/>
<reference evidence="19" key="1">
    <citation type="journal article" date="2023" name="Science">
        <title>Genome structures resolve the early diversification of teleost fishes.</title>
        <authorList>
            <person name="Parey E."/>
            <person name="Louis A."/>
            <person name="Montfort J."/>
            <person name="Bouchez O."/>
            <person name="Roques C."/>
            <person name="Iampietro C."/>
            <person name="Lluch J."/>
            <person name="Castinel A."/>
            <person name="Donnadieu C."/>
            <person name="Desvignes T."/>
            <person name="Floi Bucao C."/>
            <person name="Jouanno E."/>
            <person name="Wen M."/>
            <person name="Mejri S."/>
            <person name="Dirks R."/>
            <person name="Jansen H."/>
            <person name="Henkel C."/>
            <person name="Chen W.J."/>
            <person name="Zahm M."/>
            <person name="Cabau C."/>
            <person name="Klopp C."/>
            <person name="Thompson A.W."/>
            <person name="Robinson-Rechavi M."/>
            <person name="Braasch I."/>
            <person name="Lecointre G."/>
            <person name="Bobe J."/>
            <person name="Postlethwait J.H."/>
            <person name="Berthelot C."/>
            <person name="Roest Crollius H."/>
            <person name="Guiguen Y."/>
        </authorList>
    </citation>
    <scope>NUCLEOTIDE SEQUENCE</scope>
    <source>
        <strain evidence="19">Concon-B</strain>
    </source>
</reference>
<keyword evidence="11" id="KW-0249">Electron transport</keyword>
<dbReference type="Proteomes" id="UP001152803">
    <property type="component" value="Unassembled WGS sequence"/>
</dbReference>
<comment type="function">
    <text evidence="1">Accessory subunit of the mitochondrial membrane respiratory chain NADH dehydrogenase (Complex I), that is believed not to be involved in catalysis. Complex I functions in the transfer of electrons from NADH to the respiratory chain. The immediate electron acceptor for the enzyme is believed to be ubiquinone.</text>
</comment>
<evidence type="ECO:0000313" key="19">
    <source>
        <dbReference type="EMBL" id="KAJ8279628.1"/>
    </source>
</evidence>
<keyword evidence="8 18" id="KW-0812">Transmembrane</keyword>
<evidence type="ECO:0000256" key="12">
    <source>
        <dbReference type="ARBA" id="ARBA00022989"/>
    </source>
</evidence>
<protein>
    <recommendedName>
        <fullName evidence="5">NADH dehydrogenase [ubiquinone] 1 beta subcomplex subunit 5, mitochondrial</fullName>
    </recommendedName>
    <alternativeName>
        <fullName evidence="16">Complex I-SGDH</fullName>
    </alternativeName>
    <alternativeName>
        <fullName evidence="15">NADH-ubiquinone oxidoreductase SGDH subunit</fullName>
    </alternativeName>
</protein>
<keyword evidence="20" id="KW-1185">Reference proteome</keyword>
<evidence type="ECO:0000256" key="15">
    <source>
        <dbReference type="ARBA" id="ARBA00032395"/>
    </source>
</evidence>
<dbReference type="Pfam" id="PF09781">
    <property type="entry name" value="NDUF_B5"/>
    <property type="match status" value="1"/>
</dbReference>
<dbReference type="PANTHER" id="PTHR13178">
    <property type="entry name" value="NADH-UBIQUINONE OXIDOREDUCTASE SGDH SUBUNIT"/>
    <property type="match status" value="1"/>
</dbReference>
<name>A0A9Q1DSH8_CONCO</name>
<comment type="subcellular location">
    <subcellularLocation>
        <location evidence="2">Mitochondrion inner membrane</location>
        <topology evidence="2">Single-pass membrane protein</topology>
    </subcellularLocation>
</comment>
<dbReference type="GO" id="GO:0005743">
    <property type="term" value="C:mitochondrial inner membrane"/>
    <property type="evidence" value="ECO:0007669"/>
    <property type="project" value="UniProtKB-SubCell"/>
</dbReference>
<comment type="caution">
    <text evidence="19">The sequence shown here is derived from an EMBL/GenBank/DDBJ whole genome shotgun (WGS) entry which is preliminary data.</text>
</comment>
<keyword evidence="10" id="KW-0809">Transit peptide</keyword>
<comment type="subunit">
    <text evidence="4">Complex I is composed of 45 different subunits.</text>
</comment>
<feature type="transmembrane region" description="Helical" evidence="18">
    <location>
        <begin position="95"/>
        <end position="115"/>
    </location>
</feature>
<organism evidence="19 20">
    <name type="scientific">Conger conger</name>
    <name type="common">Conger eel</name>
    <name type="synonym">Muraena conger</name>
    <dbReference type="NCBI Taxonomy" id="82655"/>
    <lineage>
        <taxon>Eukaryota</taxon>
        <taxon>Metazoa</taxon>
        <taxon>Chordata</taxon>
        <taxon>Craniata</taxon>
        <taxon>Vertebrata</taxon>
        <taxon>Euteleostomi</taxon>
        <taxon>Actinopterygii</taxon>
        <taxon>Neopterygii</taxon>
        <taxon>Teleostei</taxon>
        <taxon>Anguilliformes</taxon>
        <taxon>Congridae</taxon>
        <taxon>Conger</taxon>
    </lineage>
</organism>
<keyword evidence="7" id="KW-0679">Respiratory chain</keyword>
<evidence type="ECO:0000256" key="18">
    <source>
        <dbReference type="SAM" id="Phobius"/>
    </source>
</evidence>
<evidence type="ECO:0000256" key="9">
    <source>
        <dbReference type="ARBA" id="ARBA00022792"/>
    </source>
</evidence>
<keyword evidence="6" id="KW-0813">Transport</keyword>
<evidence type="ECO:0000256" key="17">
    <source>
        <dbReference type="SAM" id="MobiDB-lite"/>
    </source>
</evidence>
<evidence type="ECO:0000256" key="10">
    <source>
        <dbReference type="ARBA" id="ARBA00022946"/>
    </source>
</evidence>
<evidence type="ECO:0000256" key="7">
    <source>
        <dbReference type="ARBA" id="ARBA00022660"/>
    </source>
</evidence>
<evidence type="ECO:0000256" key="13">
    <source>
        <dbReference type="ARBA" id="ARBA00023128"/>
    </source>
</evidence>
<feature type="transmembrane region" description="Helical" evidence="18">
    <location>
        <begin position="6"/>
        <end position="33"/>
    </location>
</feature>
<evidence type="ECO:0000256" key="6">
    <source>
        <dbReference type="ARBA" id="ARBA00022448"/>
    </source>
</evidence>
<evidence type="ECO:0000256" key="2">
    <source>
        <dbReference type="ARBA" id="ARBA00004434"/>
    </source>
</evidence>
<keyword evidence="9" id="KW-0999">Mitochondrion inner membrane</keyword>
<evidence type="ECO:0000313" key="20">
    <source>
        <dbReference type="Proteomes" id="UP001152803"/>
    </source>
</evidence>
<sequence>MVNWEPITEFAAIFCALARLLMPFVAMVGFSVLRSTAAFAARLNPFKQAISKGNLLARTALQTEKAVVRYGSGKQMFIIRPSEFYDRRFLRLLRFYILLTGIPVAIVVTSLNVFIGEAELAEIPEDYVPEHWEYYKHPITRWIMRNLYGPPEKDYEKMMALIQMESEKANLRLTQQEARRQMRKHGDGPWYHQPSTDKELIDYSYKSTPDN</sequence>
<comment type="similarity">
    <text evidence="3">Belongs to the complex I NDUFB5 subunit family.</text>
</comment>
<dbReference type="PANTHER" id="PTHR13178:SF0">
    <property type="entry name" value="NADH DEHYDROGENASE [UBIQUINONE] 1 BETA SUBCOMPLEX SUBUNIT 5, MITOCHONDRIAL"/>
    <property type="match status" value="1"/>
</dbReference>
<proteinExistence type="inferred from homology"/>
<keyword evidence="12 18" id="KW-1133">Transmembrane helix</keyword>
<gene>
    <name evidence="19" type="ORF">COCON_G00066940</name>
</gene>
<evidence type="ECO:0000256" key="16">
    <source>
        <dbReference type="ARBA" id="ARBA00032550"/>
    </source>
</evidence>
<accession>A0A9Q1DSH8</accession>
<evidence type="ECO:0000256" key="5">
    <source>
        <dbReference type="ARBA" id="ARBA00015175"/>
    </source>
</evidence>
<feature type="region of interest" description="Disordered" evidence="17">
    <location>
        <begin position="183"/>
        <end position="211"/>
    </location>
</feature>
<dbReference type="EMBL" id="JAFJMO010000004">
    <property type="protein sequence ID" value="KAJ8279628.1"/>
    <property type="molecule type" value="Genomic_DNA"/>
</dbReference>
<evidence type="ECO:0000256" key="3">
    <source>
        <dbReference type="ARBA" id="ARBA00007152"/>
    </source>
</evidence>
<evidence type="ECO:0000256" key="1">
    <source>
        <dbReference type="ARBA" id="ARBA00003195"/>
    </source>
</evidence>
<keyword evidence="14 18" id="KW-0472">Membrane</keyword>